<dbReference type="Proteomes" id="UP001497680">
    <property type="component" value="Unassembled WGS sequence"/>
</dbReference>
<accession>A0ACC0D4J3</accession>
<evidence type="ECO:0000313" key="1">
    <source>
        <dbReference type="EMBL" id="KAI6087581.1"/>
    </source>
</evidence>
<sequence length="2340" mass="254665">MSPTTTGVTRAEECTLEPIAICGMSCRLPGDVKSASDFWQMLVDKRTGQTPKVPDSRFNIDAHYHENLERPGSFNVKGGYFLDGRPEDFDPTFFNMTPIEAQWLDPQQRKMLEVCYECLVSAGIPLEKASGSNTAVFVGSFTADYQQMSTREPDFRHNYAATGVDPGIISNRIGNTFNLHGPSFTINTACSSSVYAMHNACHALRARDCDAAIVGGVNLIVTVDQHMNTAKLGIMSPTSTCHTFDEAADGYGRGEAAGALYLKRLSDAIRDGDPIRSVIRSTAVNTNGKVPGMGITHPSVKGQENVVRKAYERAKLNPNLTAYAELHGTGTPVGDPIEARAISRALNDTRSAEKPLLMGAVKPNIGHSEAASGVFAVMKAALMTENATIPGVALLNKVNPAILEKEWNVKVQRETSPWPKDLPVRRASVSSFGYGGTNGHVIVESVDSLYPWYQHAKPKHAASYSHALKRPLLVGLSAHNKATLKKVVADIAAVAPDYYAIDLAHTLNLHRTMFEHRAFAILREGQEWSSFDSTAIQSGVKSAKGVLRTAFMFTGQGAQWAGMGRIAMREFPPFFDTIERLDRVLAKLHPAPSFKIADMLLRDPSETASVMNEAQIAQPLSTAIQIALVDLFSQWEIEPLVSVGHSSGEIGAAYAAGLISAPEAIVAAYCRGVAVSEYSGKGSMLAVGLGADSKELAELLPADPAKVSIACENSPQSVTLSGQTEAITELCKQLNTQDVFARELRTGRAYHSPHMAAVGVAYDAMLKKAVMFLGDDDLAWRRERSEMVSSVTGEIIEGDSLPTGYWSANLRQRVRFDTAIKVIGTNEAFGDVKLALEIGPHSALAGPFKQICKAAKFDLTYVSSFVRNKDDADQLLSVAGSMFLAGYPVNLGEVNGAAYGELQEGSILKPKTQFLLVDLPPYPWNYERQHWAEPRASAELRARAYPRHDLLGSRVTGLSSGSKVWRNVLRHRDVPWLRDHSLGGSAIFPAAGYFAMATEALRQVHETEAGEDLVTCNGIVFRDIDIRTALVIPDNEEGIESIVRLETTDLPEWHSFKVESYSNDKWMLNCEGRIRIRLNSSGSLIPRTNHIEESALTKRVSARTWYDAFRRVGFHYGPSFQQLNHACTNRTVHHAAGDVTVRGDSGLMQGESRSVIHPSTIDACLQLIIISINAGKHKEMPWGVVPTHVEEITLMLPEDGLTKPATGHAIAWTDTLEDRRFNTHVQLADERGSIFMDIKSLTCVAFEAAIPAGSKEIMQRTPFSTATWKPDITKLVGKTFDAKKKALCCDLLELVAHRQAVNSVLMFGVSSKETTDTILDILPSNSNITIGHIGDNASSLSERAEKRVTQLTLSADSECWGKECGNGAFDVILFDLPGLGLDDINKNEARRALLPLLKGEGWLLDNSHEALHATESEIVIGQQRGFQKTEDKILVNGHVPRKPLTLLSPLQKVAPPLQLIEALANTGFAVVRKTLTAFSPKLDSRVVIDDTNGSFLLSLNKESFEALKKVFAAGIPVMWLTKGVQQGQSMTGGMPEGFLRVIRSEQAASRIITLDYSEGESPVDVGSSIVELLEGANTKDSGNDTEFWLDQGVLHISRVYPHDRLNTESSGISASPPNLHTEPLPRGEVLEVCPGHDQTLLRPVVQKADLTADEVEIQVLASEIPHPSQGTILVVGTIIKAGNKVAAGDMLGQRVVAFVGGRLRTVARSSVFAVLDDGEGYAYSGEELINTLRPLMRIVDLALNKTQIQAGDSILILPGPEVMMILLVRLATELGWKLAIAAKPEERRLYESGSIASSTKILNANDTGALMRYVGNEDQNGHQTILAHDFSELSQEMWRGITASGRFLLLRDDDSPLAPDTLPFTRGASFITANAKAKPTTQLLKLALDLIKTHPTLLQSGSKELDLVDISNISSESTGHRGKLEGTRRVVKYSPDQSQVKILRSLAPLRLRGDATYLLVGCLGGLGRSLTQRMMELGARHFTFVSRTGADKPEAARVIRAIEEGGASAKVFRADASNEEAVRKVVAEASADYPIRGVVHAAMVLKDGMFEQMEYDSFMAVVVPKAQGAVALQNALRDVRGLDLDFFVMTSSISALLGNTGQSNYSAANSALDSIARFRSAHGQPATSLVLPMVLDVGVVAENDAIETSLARKGLYGIDEHEMLHGFEVCMSHGRDSGIADSQFIMGMDPQELAAAIGKSPTESLDLYWINDPRFCHVRAAIETSTNSNATGEAKDNNFGDVVKMTLKNEGYQAAIEYIAWHIAKRVSIILMVPLESFEIRGRSVASYGLDSMIGAEMRTWIFKEFALDYPFQKLLAPTLSLVDLATEVANKMGITPAEE</sequence>
<organism evidence="1 2">
    <name type="scientific">Hypoxylon rubiginosum</name>
    <dbReference type="NCBI Taxonomy" id="110542"/>
    <lineage>
        <taxon>Eukaryota</taxon>
        <taxon>Fungi</taxon>
        <taxon>Dikarya</taxon>
        <taxon>Ascomycota</taxon>
        <taxon>Pezizomycotina</taxon>
        <taxon>Sordariomycetes</taxon>
        <taxon>Xylariomycetidae</taxon>
        <taxon>Xylariales</taxon>
        <taxon>Hypoxylaceae</taxon>
        <taxon>Hypoxylon</taxon>
    </lineage>
</organism>
<name>A0ACC0D4J3_9PEZI</name>
<keyword evidence="2" id="KW-1185">Reference proteome</keyword>
<comment type="caution">
    <text evidence="1">The sequence shown here is derived from an EMBL/GenBank/DDBJ whole genome shotgun (WGS) entry which is preliminary data.</text>
</comment>
<reference evidence="1 2" key="1">
    <citation type="journal article" date="2022" name="New Phytol.">
        <title>Ecological generalism drives hyperdiversity of secondary metabolite gene clusters in xylarialean endophytes.</title>
        <authorList>
            <person name="Franco M.E.E."/>
            <person name="Wisecaver J.H."/>
            <person name="Arnold A.E."/>
            <person name="Ju Y.M."/>
            <person name="Slot J.C."/>
            <person name="Ahrendt S."/>
            <person name="Moore L.P."/>
            <person name="Eastman K.E."/>
            <person name="Scott K."/>
            <person name="Konkel Z."/>
            <person name="Mondo S.J."/>
            <person name="Kuo A."/>
            <person name="Hayes R.D."/>
            <person name="Haridas S."/>
            <person name="Andreopoulos B."/>
            <person name="Riley R."/>
            <person name="LaButti K."/>
            <person name="Pangilinan J."/>
            <person name="Lipzen A."/>
            <person name="Amirebrahimi M."/>
            <person name="Yan J."/>
            <person name="Adam C."/>
            <person name="Keymanesh K."/>
            <person name="Ng V."/>
            <person name="Louie K."/>
            <person name="Northen T."/>
            <person name="Drula E."/>
            <person name="Henrissat B."/>
            <person name="Hsieh H.M."/>
            <person name="Youens-Clark K."/>
            <person name="Lutzoni F."/>
            <person name="Miadlikowska J."/>
            <person name="Eastwood D.C."/>
            <person name="Hamelin R.C."/>
            <person name="Grigoriev I.V."/>
            <person name="U'Ren J.M."/>
        </authorList>
    </citation>
    <scope>NUCLEOTIDE SEQUENCE [LARGE SCALE GENOMIC DNA]</scope>
    <source>
        <strain evidence="1 2">ER1909</strain>
    </source>
</reference>
<proteinExistence type="predicted"/>
<evidence type="ECO:0000313" key="2">
    <source>
        <dbReference type="Proteomes" id="UP001497680"/>
    </source>
</evidence>
<gene>
    <name evidence="1" type="ORF">F4821DRAFT_269430</name>
</gene>
<dbReference type="EMBL" id="MU394307">
    <property type="protein sequence ID" value="KAI6087581.1"/>
    <property type="molecule type" value="Genomic_DNA"/>
</dbReference>
<protein>
    <submittedName>
        <fullName evidence="1">Polyketide synthase</fullName>
    </submittedName>
</protein>